<protein>
    <recommendedName>
        <fullName evidence="3">Transcriptional regulator, AbiEi antitoxin, Type IV TA system</fullName>
    </recommendedName>
</protein>
<dbReference type="AlphaFoldDB" id="A0A3L6ZYH0"/>
<evidence type="ECO:0000313" key="1">
    <source>
        <dbReference type="EMBL" id="RLP73086.1"/>
    </source>
</evidence>
<keyword evidence="2" id="KW-1185">Reference proteome</keyword>
<dbReference type="Proteomes" id="UP000270299">
    <property type="component" value="Unassembled WGS sequence"/>
</dbReference>
<comment type="caution">
    <text evidence="1">The sequence shown here is derived from an EMBL/GenBank/DDBJ whole genome shotgun (WGS) entry which is preliminary data.</text>
</comment>
<evidence type="ECO:0000313" key="2">
    <source>
        <dbReference type="Proteomes" id="UP000270299"/>
    </source>
</evidence>
<name>A0A3L6ZYH0_9MICO</name>
<gene>
    <name evidence="1" type="ORF">D9V29_03530</name>
</gene>
<reference evidence="1 2" key="1">
    <citation type="submission" date="2018-10" db="EMBL/GenBank/DDBJ databases">
        <authorList>
            <person name="Li J."/>
        </authorList>
    </citation>
    <scope>NUCLEOTIDE SEQUENCE [LARGE SCALE GENOMIC DNA]</scope>
    <source>
        <strain evidence="1 2">CCTCC AB209002</strain>
    </source>
</reference>
<evidence type="ECO:0008006" key="3">
    <source>
        <dbReference type="Google" id="ProtNLM"/>
    </source>
</evidence>
<accession>A0A3L6ZYH0</accession>
<proteinExistence type="predicted"/>
<dbReference type="EMBL" id="RCUV01000003">
    <property type="protein sequence ID" value="RLP73086.1"/>
    <property type="molecule type" value="Genomic_DNA"/>
</dbReference>
<organism evidence="1 2">
    <name type="scientific">Mycetocola manganoxydans</name>
    <dbReference type="NCBI Taxonomy" id="699879"/>
    <lineage>
        <taxon>Bacteria</taxon>
        <taxon>Bacillati</taxon>
        <taxon>Actinomycetota</taxon>
        <taxon>Actinomycetes</taxon>
        <taxon>Micrococcales</taxon>
        <taxon>Microbacteriaceae</taxon>
        <taxon>Mycetocola</taxon>
    </lineage>
</organism>
<dbReference type="RefSeq" id="WP_121671939.1">
    <property type="nucleotide sequence ID" value="NZ_BMXM01000003.1"/>
</dbReference>
<dbReference type="OrthoDB" id="5517693at2"/>
<sequence>MSTDLLRDSEAVHVSSARTLVGIDGRALRRGHATGELISIRRGVFTDTARWVGLTGRERHLLRMRAVRDTRKGDAAFSHQSAAALWDLPIIGPWPEAVHVCTPDGRRRSSSRGVLWHNTTLVDGDIVEVDGVLVTSRLRTLLDLARTNSFLSAVATLDAALRQEALAGGADAAAQARELLQDRIAALGRAPGSGRARCALDFATHLAHSPGESVSRVQMHVLRFPKPELQFPVLDRNGTLWHSDFGWPAYRQLGEFDGFTKYTRAAYTKGQPIEEIVWAEKQREDLMRAVGYGMSRWLWPDALAGRLLARILGDAGLPNR</sequence>